<reference evidence="6" key="1">
    <citation type="journal article" date="2021" name="Nat. Commun.">
        <title>Genetic determinants of endophytism in the Arabidopsis root mycobiome.</title>
        <authorList>
            <person name="Mesny F."/>
            <person name="Miyauchi S."/>
            <person name="Thiergart T."/>
            <person name="Pickel B."/>
            <person name="Atanasova L."/>
            <person name="Karlsson M."/>
            <person name="Huettel B."/>
            <person name="Barry K.W."/>
            <person name="Haridas S."/>
            <person name="Chen C."/>
            <person name="Bauer D."/>
            <person name="Andreopoulos W."/>
            <person name="Pangilinan J."/>
            <person name="LaButti K."/>
            <person name="Riley R."/>
            <person name="Lipzen A."/>
            <person name="Clum A."/>
            <person name="Drula E."/>
            <person name="Henrissat B."/>
            <person name="Kohler A."/>
            <person name="Grigoriev I.V."/>
            <person name="Martin F.M."/>
            <person name="Hacquard S."/>
        </authorList>
    </citation>
    <scope>NUCLEOTIDE SEQUENCE</scope>
    <source>
        <strain evidence="6">MPI-CAGE-CH-0235</strain>
    </source>
</reference>
<evidence type="ECO:0000259" key="5">
    <source>
        <dbReference type="Pfam" id="PF08623"/>
    </source>
</evidence>
<dbReference type="Proteomes" id="UP000813444">
    <property type="component" value="Unassembled WGS sequence"/>
</dbReference>
<evidence type="ECO:0000256" key="1">
    <source>
        <dbReference type="ARBA" id="ARBA00007657"/>
    </source>
</evidence>
<dbReference type="Pfam" id="PF25782">
    <property type="entry name" value="TPR_CAND1"/>
    <property type="match status" value="1"/>
</dbReference>
<dbReference type="InterPro" id="IPR011989">
    <property type="entry name" value="ARM-like"/>
</dbReference>
<comment type="caution">
    <text evidence="6">The sequence shown here is derived from an EMBL/GenBank/DDBJ whole genome shotgun (WGS) entry which is preliminary data.</text>
</comment>
<comment type="similarity">
    <text evidence="1">Belongs to the CAND family.</text>
</comment>
<dbReference type="InterPro" id="IPR016024">
    <property type="entry name" value="ARM-type_fold"/>
</dbReference>
<dbReference type="PANTHER" id="PTHR12696">
    <property type="entry name" value="TIP120"/>
    <property type="match status" value="1"/>
</dbReference>
<feature type="domain" description="TATA-binding protein interacting (TIP20)" evidence="5">
    <location>
        <begin position="1149"/>
        <end position="1324"/>
    </location>
</feature>
<dbReference type="SUPFAM" id="SSF48371">
    <property type="entry name" value="ARM repeat"/>
    <property type="match status" value="1"/>
</dbReference>
<keyword evidence="3" id="KW-0833">Ubl conjugation pathway</keyword>
<dbReference type="InterPro" id="IPR039852">
    <property type="entry name" value="CAND1/CAND2"/>
</dbReference>
<evidence type="ECO:0000313" key="6">
    <source>
        <dbReference type="EMBL" id="KAH7318176.1"/>
    </source>
</evidence>
<dbReference type="OrthoDB" id="6260732at2759"/>
<keyword evidence="7" id="KW-1185">Reference proteome</keyword>
<keyword evidence="2" id="KW-0677">Repeat</keyword>
<dbReference type="GO" id="GO:0010265">
    <property type="term" value="P:SCF complex assembly"/>
    <property type="evidence" value="ECO:0007669"/>
    <property type="project" value="InterPro"/>
</dbReference>
<accession>A0A8K0WQY2</accession>
<dbReference type="Pfam" id="PF08623">
    <property type="entry name" value="TIP120"/>
    <property type="match status" value="1"/>
</dbReference>
<dbReference type="InterPro" id="IPR013932">
    <property type="entry name" value="TATA-bd_TIP120"/>
</dbReference>
<evidence type="ECO:0000313" key="7">
    <source>
        <dbReference type="Proteomes" id="UP000813444"/>
    </source>
</evidence>
<feature type="compositionally biased region" description="Acidic residues" evidence="4">
    <location>
        <begin position="368"/>
        <end position="397"/>
    </location>
</feature>
<dbReference type="EMBL" id="JAGPNK010000007">
    <property type="protein sequence ID" value="KAH7318176.1"/>
    <property type="molecule type" value="Genomic_DNA"/>
</dbReference>
<gene>
    <name evidence="6" type="ORF">B0I35DRAFT_353808</name>
</gene>
<proteinExistence type="inferred from homology"/>
<evidence type="ECO:0000256" key="2">
    <source>
        <dbReference type="ARBA" id="ARBA00022737"/>
    </source>
</evidence>
<name>A0A8K0WQY2_9HYPO</name>
<protein>
    <submittedName>
        <fullName evidence="6">Armadillo-type protein</fullName>
    </submittedName>
</protein>
<evidence type="ECO:0000256" key="4">
    <source>
        <dbReference type="SAM" id="MobiDB-lite"/>
    </source>
</evidence>
<evidence type="ECO:0000256" key="3">
    <source>
        <dbReference type="ARBA" id="ARBA00022786"/>
    </source>
</evidence>
<feature type="region of interest" description="Disordered" evidence="4">
    <location>
        <begin position="367"/>
        <end position="397"/>
    </location>
</feature>
<sequence length="1346" mass="146731">MAAPVPTNPHSILGLVQKLGDADPDFRFMSLNDLLQLLESVDRDFLRHDYNIAARTVDSIIKTLDDHNGEVQNLAIKCLGPLVGKVPNAIIAPMIEKLSTLKLKNSVDNAVPSLAMRSVIVALPRPASGIAPTQDVGEAYKAISRVLIPRLIGPGPKTRVPQTVDVTLPAVPPGLLQNETDLHPEALDVLIEVVRCFGPMLSNIEVEAMEEVVLHILESEKGSSVVKKRAVLAVAMLAVYFTDDTLEVVMQRLVSNLSQPDLNAVSRRLYISIIGSMARSIPVRFGRHLPEVVPFVLQALSVEELEEHMIKLSDGDDLGQDFNEVREAALVALEAFLASCPQEMLDFTEQSITVCIRYLKYDPNRAMDDDEDMDMDEDEDEEDDEFEDDGGFDDDDEDASWKVRRCAAKTIYTLISTRGNGDLLDNGVLYSQCAPPLVRRIDEREENVRLEVISALSLLVRKTGEGFETLHASTDDLDLEALSQAPVSRKRRRKSSSVGGSIGITSPVLAKIPTSGPQADLAKLTPTIIKTATKQLKGRAISTKQAIVNLLDEIVSVQRGGLADFFPEIIGPIIDAIRASGSGGVTSSLGSTGASASATISTLRVAALKLLSDISRTHSSSILQPYLTKIVDGVMTAVNDRFYKISSEAIRTVEELIKAITPPRSRDAGTRYKGELEKLYVTIMDRGSANEVDAEVRQRAIHALGVLVSRTSAVDGANLLSAEQRRAALDVLQERMKNETTRLAAVRAIDNVAAYAISPSQLDKPWVEGVAQELASHMRKSNRSLRGSSVVALKHLVLSKATEGKLDDSTIQGIVSALLPAVSNSDTYLLGPTLLILAHIVQDRPQLVVTEDLITALCTHLKSHLASIVLDPLLELVSKIGESQAGEPLMRGLLKDVSVAGDAVVVGKVIGTLLVTGESSAGVEVKSFINELETSSRSGDEARVSLALAVLGEAGMRLGAASPITPELFLKQFHGEPDKVSLAAAIALGRAGSGNLSVYLPMILQTIPKGGNTQYLLIQSIKEILHSANVQSPELRRHDVDIWDNLVRSSTNAENKVICAECVGRLVAINPTKFMPKLQELLRDNSLGIRGMAVQAVRYTLPESDDALDTILKSVLIDMLLVMLQDNDMEIRRLAMTTLNSAARSKPDLILPHLGQLMPFVLDESVLKKELVREVMLGPFKHTVDDGLEVRKSAYETLYALMEVAFTRISNIDLYDRIIAGLKDDNDIRQLCNLMVTKLAVIDPEETTRRLDAIAEAYRGVLSIKLKDNAVKQDLEKQQEANRSILRVTLLLGDRMKTLTGNAGAATSNAGASSPWMSYWEWVNKEYATELKGLREESKELQTKMV</sequence>
<organism evidence="6 7">
    <name type="scientific">Stachybotrys elegans</name>
    <dbReference type="NCBI Taxonomy" id="80388"/>
    <lineage>
        <taxon>Eukaryota</taxon>
        <taxon>Fungi</taxon>
        <taxon>Dikarya</taxon>
        <taxon>Ascomycota</taxon>
        <taxon>Pezizomycotina</taxon>
        <taxon>Sordariomycetes</taxon>
        <taxon>Hypocreomycetidae</taxon>
        <taxon>Hypocreales</taxon>
        <taxon>Stachybotryaceae</taxon>
        <taxon>Stachybotrys</taxon>
    </lineage>
</organism>
<dbReference type="Gene3D" id="1.25.10.10">
    <property type="entry name" value="Leucine-rich Repeat Variant"/>
    <property type="match status" value="1"/>
</dbReference>